<dbReference type="PANTHER" id="PTHR15364">
    <property type="entry name" value="2'-DEOXYNUCLEOSIDE 5'-PHOSPHATE N-HYDROLASE 1"/>
    <property type="match status" value="1"/>
</dbReference>
<reference evidence="1 2" key="1">
    <citation type="submission" date="2018-07" db="EMBL/GenBank/DDBJ databases">
        <title>Dyella solisilvae sp. nov., isolated from the pine and broad-leaved mixed forest soil.</title>
        <authorList>
            <person name="Gao Z."/>
            <person name="Qiu L."/>
        </authorList>
    </citation>
    <scope>NUCLEOTIDE SEQUENCE [LARGE SCALE GENOMIC DNA]</scope>
    <source>
        <strain evidence="1 2">DHG54</strain>
    </source>
</reference>
<dbReference type="GO" id="GO:0070694">
    <property type="term" value="F:5-hydroxymethyl-dUMP N-hydrolase activity"/>
    <property type="evidence" value="ECO:0007669"/>
    <property type="project" value="TreeGrafter"/>
</dbReference>
<dbReference type="AlphaFoldDB" id="A0A370K9T5"/>
<organism evidence="1 2">
    <name type="scientific">Dyella solisilvae</name>
    <dbReference type="NCBI Taxonomy" id="1920168"/>
    <lineage>
        <taxon>Bacteria</taxon>
        <taxon>Pseudomonadati</taxon>
        <taxon>Pseudomonadota</taxon>
        <taxon>Gammaproteobacteria</taxon>
        <taxon>Lysobacterales</taxon>
        <taxon>Rhodanobacteraceae</taxon>
        <taxon>Dyella</taxon>
    </lineage>
</organism>
<dbReference type="InterPro" id="IPR007710">
    <property type="entry name" value="Nucleoside_deoxyribTrfase"/>
</dbReference>
<evidence type="ECO:0000313" key="2">
    <source>
        <dbReference type="Proteomes" id="UP000254711"/>
    </source>
</evidence>
<comment type="caution">
    <text evidence="1">The sequence shown here is derived from an EMBL/GenBank/DDBJ whole genome shotgun (WGS) entry which is preliminary data.</text>
</comment>
<dbReference type="GO" id="GO:0009159">
    <property type="term" value="P:deoxyribonucleoside monophosphate catabolic process"/>
    <property type="evidence" value="ECO:0007669"/>
    <property type="project" value="TreeGrafter"/>
</dbReference>
<dbReference type="Proteomes" id="UP000254711">
    <property type="component" value="Unassembled WGS sequence"/>
</dbReference>
<gene>
    <name evidence="1" type="ORF">DVT68_09770</name>
</gene>
<dbReference type="PANTHER" id="PTHR15364:SF0">
    <property type="entry name" value="2'-DEOXYNUCLEOSIDE 5'-PHOSPHATE N-HYDROLASE 1"/>
    <property type="match status" value="1"/>
</dbReference>
<dbReference type="SUPFAM" id="SSF52309">
    <property type="entry name" value="N-(deoxy)ribosyltransferase-like"/>
    <property type="match status" value="1"/>
</dbReference>
<dbReference type="OrthoDB" id="9795789at2"/>
<keyword evidence="2" id="KW-1185">Reference proteome</keyword>
<dbReference type="EMBL" id="QQSY01000002">
    <property type="protein sequence ID" value="RDI98790.1"/>
    <property type="molecule type" value="Genomic_DNA"/>
</dbReference>
<protein>
    <submittedName>
        <fullName evidence="1">Nucleoside 2-deoxyribosyltransferase</fullName>
    </submittedName>
</protein>
<dbReference type="Pfam" id="PF05014">
    <property type="entry name" value="Nuc_deoxyrib_tr"/>
    <property type="match status" value="1"/>
</dbReference>
<name>A0A370K9T5_9GAMM</name>
<evidence type="ECO:0000313" key="1">
    <source>
        <dbReference type="EMBL" id="RDI98790.1"/>
    </source>
</evidence>
<sequence length="184" mass="20032">MPSIKAYMAGPDVFLQNARERADEVRALCRQYGVVALLPADNDGEAAETQAPSDEALSLQIFRKNVALIDRADLVIANLEPFRGPSADVGTVWEIGYAFAQGKKIFAYSSAISHYLSRVSPKQSLQAKGWVDEEGMLIENFGLFDNLMIHHSLDGVFPSLQALLLSKAVQALLGHTVQQSGWAG</sequence>
<dbReference type="GO" id="GO:0016740">
    <property type="term" value="F:transferase activity"/>
    <property type="evidence" value="ECO:0007669"/>
    <property type="project" value="UniProtKB-KW"/>
</dbReference>
<accession>A0A370K9T5</accession>
<keyword evidence="1" id="KW-0808">Transferase</keyword>
<dbReference type="Gene3D" id="3.40.50.450">
    <property type="match status" value="1"/>
</dbReference>
<proteinExistence type="predicted"/>
<dbReference type="RefSeq" id="WP_114824879.1">
    <property type="nucleotide sequence ID" value="NZ_QQSY01000002.1"/>
</dbReference>
<dbReference type="InterPro" id="IPR051239">
    <property type="entry name" value="2'-dNMP_N-hydrolase"/>
</dbReference>